<proteinExistence type="predicted"/>
<evidence type="ECO:0000313" key="1">
    <source>
        <dbReference type="EMBL" id="KAG7178154.1"/>
    </source>
</evidence>
<organism evidence="1 2">
    <name type="scientific">Homarus americanus</name>
    <name type="common">American lobster</name>
    <dbReference type="NCBI Taxonomy" id="6706"/>
    <lineage>
        <taxon>Eukaryota</taxon>
        <taxon>Metazoa</taxon>
        <taxon>Ecdysozoa</taxon>
        <taxon>Arthropoda</taxon>
        <taxon>Crustacea</taxon>
        <taxon>Multicrustacea</taxon>
        <taxon>Malacostraca</taxon>
        <taxon>Eumalacostraca</taxon>
        <taxon>Eucarida</taxon>
        <taxon>Decapoda</taxon>
        <taxon>Pleocyemata</taxon>
        <taxon>Astacidea</taxon>
        <taxon>Nephropoidea</taxon>
        <taxon>Nephropidae</taxon>
        <taxon>Homarus</taxon>
    </lineage>
</organism>
<keyword evidence="2" id="KW-1185">Reference proteome</keyword>
<dbReference type="Proteomes" id="UP000747542">
    <property type="component" value="Unassembled WGS sequence"/>
</dbReference>
<evidence type="ECO:0000313" key="2">
    <source>
        <dbReference type="Proteomes" id="UP000747542"/>
    </source>
</evidence>
<comment type="caution">
    <text evidence="1">The sequence shown here is derived from an EMBL/GenBank/DDBJ whole genome shotgun (WGS) entry which is preliminary data.</text>
</comment>
<gene>
    <name evidence="1" type="ORF">Hamer_G003935</name>
</gene>
<accession>A0A8J5TLF9</accession>
<dbReference type="AlphaFoldDB" id="A0A8J5TLF9"/>
<reference evidence="1" key="1">
    <citation type="journal article" date="2021" name="Sci. Adv.">
        <title>The American lobster genome reveals insights on longevity, neural, and immune adaptations.</title>
        <authorList>
            <person name="Polinski J.M."/>
            <person name="Zimin A.V."/>
            <person name="Clark K.F."/>
            <person name="Kohn A.B."/>
            <person name="Sadowski N."/>
            <person name="Timp W."/>
            <person name="Ptitsyn A."/>
            <person name="Khanna P."/>
            <person name="Romanova D.Y."/>
            <person name="Williams P."/>
            <person name="Greenwood S.J."/>
            <person name="Moroz L.L."/>
            <person name="Walt D.R."/>
            <person name="Bodnar A.G."/>
        </authorList>
    </citation>
    <scope>NUCLEOTIDE SEQUENCE</scope>
    <source>
        <strain evidence="1">GMGI-L3</strain>
    </source>
</reference>
<name>A0A8J5TLF9_HOMAM</name>
<dbReference type="EMBL" id="JAHLQT010000697">
    <property type="protein sequence ID" value="KAG7178154.1"/>
    <property type="molecule type" value="Genomic_DNA"/>
</dbReference>
<sequence>MGKLRLGTKSDLVYSLEELISPPTRNSTPASILEPSVDKIDSPTADVVILDGAAIVNLMKLGISCTFSEYSTQVFLPYINSQLQYGNRVDLVWDEYIPGSLKTYTRSNRGKGSLRRVESSNALPRNWQEFLRNDDNKIERFFFLSSRD</sequence>
<protein>
    <submittedName>
        <fullName evidence="1">Uncharacterized protein</fullName>
    </submittedName>
</protein>